<keyword evidence="8" id="KW-0378">Hydrolase</keyword>
<reference evidence="20 21" key="1">
    <citation type="journal article" date="2016" name="Nat. Commun.">
        <title>Thousands of microbial genomes shed light on interconnected biogeochemical processes in an aquifer system.</title>
        <authorList>
            <person name="Anantharaman K."/>
            <person name="Brown C.T."/>
            <person name="Hug L.A."/>
            <person name="Sharon I."/>
            <person name="Castelle C.J."/>
            <person name="Probst A.J."/>
            <person name="Thomas B.C."/>
            <person name="Singh A."/>
            <person name="Wilkins M.J."/>
            <person name="Karaoz U."/>
            <person name="Brodie E.L."/>
            <person name="Williams K.H."/>
            <person name="Hubbard S.S."/>
            <person name="Banfield J.F."/>
        </authorList>
    </citation>
    <scope>NUCLEOTIDE SEQUENCE [LARGE SCALE GENOMIC DNA]</scope>
</reference>
<dbReference type="InterPro" id="IPR020629">
    <property type="entry name" value="FPG_Glyclase"/>
</dbReference>
<evidence type="ECO:0000256" key="1">
    <source>
        <dbReference type="ARBA" id="ARBA00001668"/>
    </source>
</evidence>
<keyword evidence="13" id="KW-0511">Multifunctional enzyme</keyword>
<dbReference type="NCBIfam" id="NF002211">
    <property type="entry name" value="PRK01103.1"/>
    <property type="match status" value="1"/>
</dbReference>
<keyword evidence="12" id="KW-0456">Lyase</keyword>
<evidence type="ECO:0000313" key="21">
    <source>
        <dbReference type="Proteomes" id="UP000177943"/>
    </source>
</evidence>
<feature type="compositionally biased region" description="Polar residues" evidence="17">
    <location>
        <begin position="119"/>
        <end position="132"/>
    </location>
</feature>
<dbReference type="SUPFAM" id="SSF46946">
    <property type="entry name" value="S13-like H2TH domain"/>
    <property type="match status" value="1"/>
</dbReference>
<evidence type="ECO:0000259" key="19">
    <source>
        <dbReference type="PROSITE" id="PS51068"/>
    </source>
</evidence>
<dbReference type="Pfam" id="PF01149">
    <property type="entry name" value="Fapy_DNA_glyco"/>
    <property type="match status" value="1"/>
</dbReference>
<dbReference type="Proteomes" id="UP000177943">
    <property type="component" value="Unassembled WGS sequence"/>
</dbReference>
<keyword evidence="7 16" id="KW-0863">Zinc-finger</keyword>
<protein>
    <submittedName>
        <fullName evidence="20">Uncharacterized protein</fullName>
    </submittedName>
</protein>
<evidence type="ECO:0000259" key="18">
    <source>
        <dbReference type="PROSITE" id="PS51066"/>
    </source>
</evidence>
<comment type="subunit">
    <text evidence="4">Monomer.</text>
</comment>
<keyword evidence="10" id="KW-0238">DNA-binding</keyword>
<evidence type="ECO:0000256" key="12">
    <source>
        <dbReference type="ARBA" id="ARBA00023239"/>
    </source>
</evidence>
<keyword evidence="9" id="KW-0862">Zinc</keyword>
<comment type="similarity">
    <text evidence="3">Belongs to the FPG family.</text>
</comment>
<dbReference type="InterPro" id="IPR000214">
    <property type="entry name" value="Znf_DNA_glyclase/AP_lyase"/>
</dbReference>
<dbReference type="Pfam" id="PF06831">
    <property type="entry name" value="H2TH"/>
    <property type="match status" value="1"/>
</dbReference>
<evidence type="ECO:0000256" key="14">
    <source>
        <dbReference type="ARBA" id="ARBA00023295"/>
    </source>
</evidence>
<proteinExistence type="inferred from homology"/>
<sequence length="346" mass="39132">MPELPEVHTTATILNKLIKGLVISRVWSGYNSVFHKGKNNIKNTTYFEGFKKNVVGRKILGVSRRGKNVLISLSGDKTILVHMKMTGHLLYGMYRRSSNNQTLPIRLANRGSSILYNKIGTNSKQNPNSKTQTKNKKGWEREMWRPDENEGEALKDPFNRFIRLVFSLSNGKHLALSDVRKFAKVCLLPTKTLAESEDLKALGPEPLDKSFGLETFIERLLLRPKAKIKQALLDQTLIAGIGNIYSDEMLWLSGIHPLSVVSKIPREKFTRLFTAMKTVLRKGIDFRGDSTSDYRNPNGERGGFQHKHSAYQQTGKPCPKRDGGTIKRIIVGARSAHFCTKHQQIF</sequence>
<dbReference type="PROSITE" id="PS51066">
    <property type="entry name" value="ZF_FPG_2"/>
    <property type="match status" value="1"/>
</dbReference>
<dbReference type="GO" id="GO:0008270">
    <property type="term" value="F:zinc ion binding"/>
    <property type="evidence" value="ECO:0007669"/>
    <property type="project" value="UniProtKB-KW"/>
</dbReference>
<dbReference type="AlphaFoldDB" id="A0A1G2MTF0"/>
<name>A0A1G2MTF0_9BACT</name>
<dbReference type="Gene3D" id="3.20.190.10">
    <property type="entry name" value="MutM-like, N-terminal"/>
    <property type="match status" value="1"/>
</dbReference>
<dbReference type="FunFam" id="1.10.8.50:FF:000003">
    <property type="entry name" value="Formamidopyrimidine-DNA glycosylase"/>
    <property type="match status" value="1"/>
</dbReference>
<dbReference type="SUPFAM" id="SSF81624">
    <property type="entry name" value="N-terminal domain of MutM-like DNA repair proteins"/>
    <property type="match status" value="1"/>
</dbReference>
<keyword evidence="11" id="KW-0234">DNA repair</keyword>
<evidence type="ECO:0000256" key="8">
    <source>
        <dbReference type="ARBA" id="ARBA00022801"/>
    </source>
</evidence>
<dbReference type="InterPro" id="IPR010979">
    <property type="entry name" value="Ribosomal_uS13-like_H2TH"/>
</dbReference>
<dbReference type="SMART" id="SM00898">
    <property type="entry name" value="Fapy_DNA_glyco"/>
    <property type="match status" value="1"/>
</dbReference>
<evidence type="ECO:0000256" key="6">
    <source>
        <dbReference type="ARBA" id="ARBA00022763"/>
    </source>
</evidence>
<dbReference type="InterPro" id="IPR035937">
    <property type="entry name" value="FPG_N"/>
</dbReference>
<evidence type="ECO:0000256" key="4">
    <source>
        <dbReference type="ARBA" id="ARBA00011245"/>
    </source>
</evidence>
<feature type="domain" description="Formamidopyrimidine-DNA glycosylase catalytic" evidence="19">
    <location>
        <begin position="2"/>
        <end position="183"/>
    </location>
</feature>
<evidence type="ECO:0000256" key="2">
    <source>
        <dbReference type="ARBA" id="ARBA00001947"/>
    </source>
</evidence>
<dbReference type="EMBL" id="MHRP01000021">
    <property type="protein sequence ID" value="OHA27125.1"/>
    <property type="molecule type" value="Genomic_DNA"/>
</dbReference>
<evidence type="ECO:0000256" key="7">
    <source>
        <dbReference type="ARBA" id="ARBA00022771"/>
    </source>
</evidence>
<evidence type="ECO:0000256" key="17">
    <source>
        <dbReference type="SAM" id="MobiDB-lite"/>
    </source>
</evidence>
<evidence type="ECO:0000256" key="15">
    <source>
        <dbReference type="ARBA" id="ARBA00044632"/>
    </source>
</evidence>
<organism evidence="20 21">
    <name type="scientific">Candidatus Taylorbacteria bacterium RIFCSPHIGHO2_02_FULL_45_35</name>
    <dbReference type="NCBI Taxonomy" id="1802311"/>
    <lineage>
        <taxon>Bacteria</taxon>
        <taxon>Candidatus Tayloriibacteriota</taxon>
    </lineage>
</organism>
<keyword evidence="6" id="KW-0227">DNA damage</keyword>
<dbReference type="GO" id="GO:0006284">
    <property type="term" value="P:base-excision repair"/>
    <property type="evidence" value="ECO:0007669"/>
    <property type="project" value="InterPro"/>
</dbReference>
<dbReference type="GO" id="GO:0003684">
    <property type="term" value="F:damaged DNA binding"/>
    <property type="evidence" value="ECO:0007669"/>
    <property type="project" value="InterPro"/>
</dbReference>
<accession>A0A1G2MTF0</accession>
<dbReference type="PANTHER" id="PTHR22993:SF9">
    <property type="entry name" value="FORMAMIDOPYRIMIDINE-DNA GLYCOSYLASE"/>
    <property type="match status" value="1"/>
</dbReference>
<evidence type="ECO:0000256" key="5">
    <source>
        <dbReference type="ARBA" id="ARBA00022723"/>
    </source>
</evidence>
<evidence type="ECO:0000256" key="10">
    <source>
        <dbReference type="ARBA" id="ARBA00023125"/>
    </source>
</evidence>
<comment type="caution">
    <text evidence="20">The sequence shown here is derived from an EMBL/GenBank/DDBJ whole genome shotgun (WGS) entry which is preliminary data.</text>
</comment>
<evidence type="ECO:0000256" key="3">
    <source>
        <dbReference type="ARBA" id="ARBA00009409"/>
    </source>
</evidence>
<evidence type="ECO:0000256" key="16">
    <source>
        <dbReference type="PROSITE-ProRule" id="PRU00391"/>
    </source>
</evidence>
<feature type="region of interest" description="Disordered" evidence="17">
    <location>
        <begin position="119"/>
        <end position="139"/>
    </location>
</feature>
<evidence type="ECO:0000256" key="9">
    <source>
        <dbReference type="ARBA" id="ARBA00022833"/>
    </source>
</evidence>
<feature type="region of interest" description="Disordered" evidence="17">
    <location>
        <begin position="290"/>
        <end position="319"/>
    </location>
</feature>
<dbReference type="InterPro" id="IPR012319">
    <property type="entry name" value="FPG_cat"/>
</dbReference>
<comment type="catalytic activity">
    <reaction evidence="1">
        <text>Hydrolysis of DNA containing ring-opened 7-methylguanine residues, releasing 2,6-diamino-4-hydroxy-5-(N-methyl)formamidopyrimidine.</text>
        <dbReference type="EC" id="3.2.2.23"/>
    </reaction>
</comment>
<keyword evidence="5" id="KW-0479">Metal-binding</keyword>
<evidence type="ECO:0000256" key="11">
    <source>
        <dbReference type="ARBA" id="ARBA00023204"/>
    </source>
</evidence>
<dbReference type="SUPFAM" id="SSF57716">
    <property type="entry name" value="Glucocorticoid receptor-like (DNA-binding domain)"/>
    <property type="match status" value="1"/>
</dbReference>
<comment type="cofactor">
    <cofactor evidence="2">
        <name>Zn(2+)</name>
        <dbReference type="ChEBI" id="CHEBI:29105"/>
    </cofactor>
</comment>
<feature type="domain" description="FPG-type" evidence="18">
    <location>
        <begin position="309"/>
        <end position="344"/>
    </location>
</feature>
<gene>
    <name evidence="20" type="ORF">A3D56_03325</name>
</gene>
<dbReference type="PROSITE" id="PS51068">
    <property type="entry name" value="FPG_CAT"/>
    <property type="match status" value="1"/>
</dbReference>
<dbReference type="Gene3D" id="1.10.8.50">
    <property type="match status" value="1"/>
</dbReference>
<evidence type="ECO:0000256" key="13">
    <source>
        <dbReference type="ARBA" id="ARBA00023268"/>
    </source>
</evidence>
<dbReference type="GO" id="GO:0140078">
    <property type="term" value="F:class I DNA-(apurinic or apyrimidinic site) endonuclease activity"/>
    <property type="evidence" value="ECO:0007669"/>
    <property type="project" value="UniProtKB-EC"/>
</dbReference>
<dbReference type="InterPro" id="IPR015886">
    <property type="entry name" value="H2TH_FPG"/>
</dbReference>
<evidence type="ECO:0000313" key="20">
    <source>
        <dbReference type="EMBL" id="OHA27125.1"/>
    </source>
</evidence>
<keyword evidence="14" id="KW-0326">Glycosidase</keyword>
<dbReference type="GO" id="GO:0034039">
    <property type="term" value="F:8-oxo-7,8-dihydroguanine DNA N-glycosylase activity"/>
    <property type="evidence" value="ECO:0007669"/>
    <property type="project" value="TreeGrafter"/>
</dbReference>
<dbReference type="PANTHER" id="PTHR22993">
    <property type="entry name" value="FORMAMIDOPYRIMIDINE-DNA GLYCOSYLASE"/>
    <property type="match status" value="1"/>
</dbReference>
<dbReference type="SMART" id="SM01232">
    <property type="entry name" value="H2TH"/>
    <property type="match status" value="1"/>
</dbReference>
<comment type="catalytic activity">
    <reaction evidence="15">
        <text>2'-deoxyribonucleotide-(2'-deoxyribose 5'-phosphate)-2'-deoxyribonucleotide-DNA = a 3'-end 2'-deoxyribonucleotide-(2,3-dehydro-2,3-deoxyribose 5'-phosphate)-DNA + a 5'-end 5'-phospho-2'-deoxyribonucleoside-DNA + H(+)</text>
        <dbReference type="Rhea" id="RHEA:66592"/>
        <dbReference type="Rhea" id="RHEA-COMP:13180"/>
        <dbReference type="Rhea" id="RHEA-COMP:16897"/>
        <dbReference type="Rhea" id="RHEA-COMP:17067"/>
        <dbReference type="ChEBI" id="CHEBI:15378"/>
        <dbReference type="ChEBI" id="CHEBI:136412"/>
        <dbReference type="ChEBI" id="CHEBI:157695"/>
        <dbReference type="ChEBI" id="CHEBI:167181"/>
        <dbReference type="EC" id="4.2.99.18"/>
    </reaction>
</comment>